<comment type="caution">
    <text evidence="2">The sequence shown here is derived from an EMBL/GenBank/DDBJ whole genome shotgun (WGS) entry which is preliminary data.</text>
</comment>
<evidence type="ECO:0000256" key="1">
    <source>
        <dbReference type="SAM" id="MobiDB-lite"/>
    </source>
</evidence>
<keyword evidence="3" id="KW-1185">Reference proteome</keyword>
<dbReference type="Proteomes" id="UP000784294">
    <property type="component" value="Unassembled WGS sequence"/>
</dbReference>
<evidence type="ECO:0000313" key="3">
    <source>
        <dbReference type="Proteomes" id="UP000784294"/>
    </source>
</evidence>
<dbReference type="AlphaFoldDB" id="A0A3S4ZNH0"/>
<gene>
    <name evidence="2" type="ORF">PXEA_LOCUS9350</name>
</gene>
<feature type="compositionally biased region" description="Polar residues" evidence="1">
    <location>
        <begin position="40"/>
        <end position="53"/>
    </location>
</feature>
<dbReference type="EMBL" id="CAAALY010026396">
    <property type="protein sequence ID" value="VEL15910.1"/>
    <property type="molecule type" value="Genomic_DNA"/>
</dbReference>
<evidence type="ECO:0000313" key="2">
    <source>
        <dbReference type="EMBL" id="VEL15910.1"/>
    </source>
</evidence>
<protein>
    <submittedName>
        <fullName evidence="2">Uncharacterized protein</fullName>
    </submittedName>
</protein>
<reference evidence="2" key="1">
    <citation type="submission" date="2018-11" db="EMBL/GenBank/DDBJ databases">
        <authorList>
            <consortium name="Pathogen Informatics"/>
        </authorList>
    </citation>
    <scope>NUCLEOTIDE SEQUENCE</scope>
</reference>
<organism evidence="2 3">
    <name type="scientific">Protopolystoma xenopodis</name>
    <dbReference type="NCBI Taxonomy" id="117903"/>
    <lineage>
        <taxon>Eukaryota</taxon>
        <taxon>Metazoa</taxon>
        <taxon>Spiralia</taxon>
        <taxon>Lophotrochozoa</taxon>
        <taxon>Platyhelminthes</taxon>
        <taxon>Monogenea</taxon>
        <taxon>Polyopisthocotylea</taxon>
        <taxon>Polystomatidea</taxon>
        <taxon>Polystomatidae</taxon>
        <taxon>Protopolystoma</taxon>
    </lineage>
</organism>
<name>A0A3S4ZNH0_9PLAT</name>
<proteinExistence type="predicted"/>
<feature type="compositionally biased region" description="Low complexity" evidence="1">
    <location>
        <begin position="60"/>
        <end position="78"/>
    </location>
</feature>
<accession>A0A3S4ZNH0</accession>
<sequence>MLSCTTGSFGIPAFRQDILRCSLDSEGLYMVVYAQQLSTDSNAVPQKVNGTRSSDSEADLGSNLIGPSSSSLSPPGGIRTVNGHNHRPTGPIRPAGTN</sequence>
<feature type="region of interest" description="Disordered" evidence="1">
    <location>
        <begin position="40"/>
        <end position="98"/>
    </location>
</feature>